<dbReference type="AlphaFoldDB" id="A0A9X2A0W1"/>
<dbReference type="Pfam" id="PF12412">
    <property type="entry name" value="DUF3667"/>
    <property type="match status" value="1"/>
</dbReference>
<sequence length="360" mass="42221">MKSKRSLVKYRGEECLNCGVSLEQEHKFCPNCGQLNSTKKLALSDFFSEFFSGLFAYDSRFIRTMRILLFRPGKISKDYIQGKRMRYVNPYRFFLTTAIIFFLIYGYDTSFEGINLGKDPEELTTELEKINEDNKVDIEFEGVNLTNLDSIIKSSNSTKQKTYHDYLVTQQQIDTMSFSDSFSAKIKLFDHYFKETQNTVSEDALNKLDLENSAYNRWLYKKVIDFKLLRENPKFFLNYLIGKLPFIIFIFLPIFTLFLSLIYIRSKYNYMEHLTFAFHTQSMCFILYSIALIVDIITRNSYGVNIANIIFIGYLYQGLRKFYEQGKLKTIVKFMILNIIFFTLATIVGLISVFGSFAIF</sequence>
<protein>
    <submittedName>
        <fullName evidence="2">DUF3667 domain-containing protein</fullName>
    </submittedName>
</protein>
<keyword evidence="3" id="KW-1185">Reference proteome</keyword>
<evidence type="ECO:0000313" key="2">
    <source>
        <dbReference type="EMBL" id="MCL6218119.1"/>
    </source>
</evidence>
<comment type="caution">
    <text evidence="2">The sequence shown here is derived from an EMBL/GenBank/DDBJ whole genome shotgun (WGS) entry which is preliminary data.</text>
</comment>
<keyword evidence="1" id="KW-1133">Transmembrane helix</keyword>
<evidence type="ECO:0000256" key="1">
    <source>
        <dbReference type="SAM" id="Phobius"/>
    </source>
</evidence>
<accession>A0A9X2A0W1</accession>
<organism evidence="2 3">
    <name type="scientific">Zunongwangia pacifica</name>
    <dbReference type="NCBI Taxonomy" id="2911062"/>
    <lineage>
        <taxon>Bacteria</taxon>
        <taxon>Pseudomonadati</taxon>
        <taxon>Bacteroidota</taxon>
        <taxon>Flavobacteriia</taxon>
        <taxon>Flavobacteriales</taxon>
        <taxon>Flavobacteriaceae</taxon>
        <taxon>Zunongwangia</taxon>
    </lineage>
</organism>
<feature type="transmembrane region" description="Helical" evidence="1">
    <location>
        <begin position="91"/>
        <end position="107"/>
    </location>
</feature>
<dbReference type="EMBL" id="JAKHSK010000008">
    <property type="protein sequence ID" value="MCL6218119.1"/>
    <property type="molecule type" value="Genomic_DNA"/>
</dbReference>
<evidence type="ECO:0000313" key="3">
    <source>
        <dbReference type="Proteomes" id="UP001139521"/>
    </source>
</evidence>
<feature type="transmembrane region" description="Helical" evidence="1">
    <location>
        <begin position="331"/>
        <end position="359"/>
    </location>
</feature>
<feature type="transmembrane region" description="Helical" evidence="1">
    <location>
        <begin position="244"/>
        <end position="264"/>
    </location>
</feature>
<reference evidence="2" key="1">
    <citation type="submission" date="2022-01" db="EMBL/GenBank/DDBJ databases">
        <title>Genome sequencing of Zunongwangia sp. M21534 genome.</title>
        <authorList>
            <person name="Chen Y."/>
            <person name="Dong C."/>
            <person name="Shao Z."/>
        </authorList>
    </citation>
    <scope>NUCLEOTIDE SEQUENCE</scope>
    <source>
        <strain evidence="2">MCCC M21534</strain>
    </source>
</reference>
<keyword evidence="1" id="KW-0472">Membrane</keyword>
<dbReference type="InterPro" id="IPR022134">
    <property type="entry name" value="DUF3667"/>
</dbReference>
<feature type="transmembrane region" description="Helical" evidence="1">
    <location>
        <begin position="302"/>
        <end position="319"/>
    </location>
</feature>
<dbReference type="Proteomes" id="UP001139521">
    <property type="component" value="Unassembled WGS sequence"/>
</dbReference>
<feature type="transmembrane region" description="Helical" evidence="1">
    <location>
        <begin position="276"/>
        <end position="296"/>
    </location>
</feature>
<keyword evidence="1" id="KW-0812">Transmembrane</keyword>
<proteinExistence type="predicted"/>
<name>A0A9X2A0W1_9FLAO</name>
<gene>
    <name evidence="2" type="ORF">L1967_07400</name>
</gene>
<dbReference type="RefSeq" id="WP_249601092.1">
    <property type="nucleotide sequence ID" value="NZ_JAKHSK010000008.1"/>
</dbReference>